<dbReference type="EMBL" id="VCKX01000028">
    <property type="protein sequence ID" value="TMR35950.1"/>
    <property type="molecule type" value="Genomic_DNA"/>
</dbReference>
<keyword evidence="3" id="KW-1185">Reference proteome</keyword>
<dbReference type="InterPro" id="IPR037401">
    <property type="entry name" value="SnoaL-like"/>
</dbReference>
<organism evidence="2 3">
    <name type="scientific">Nonomuraea zeae</name>
    <dbReference type="NCBI Taxonomy" id="1642303"/>
    <lineage>
        <taxon>Bacteria</taxon>
        <taxon>Bacillati</taxon>
        <taxon>Actinomycetota</taxon>
        <taxon>Actinomycetes</taxon>
        <taxon>Streptosporangiales</taxon>
        <taxon>Streptosporangiaceae</taxon>
        <taxon>Nonomuraea</taxon>
    </lineage>
</organism>
<name>A0A5S4HAP9_9ACTN</name>
<dbReference type="OrthoDB" id="9180262at2"/>
<evidence type="ECO:0000313" key="3">
    <source>
        <dbReference type="Proteomes" id="UP000306628"/>
    </source>
</evidence>
<sequence>MPRDPREEAVSNPSPMPAAEIDRIRDLLSQVAYILDSHDYDTMGAVFAQDVHFENPGRLVAHGLDELIASFKKIADPAVSHHVTNVLVTPVDERTAECVCKALTLRKNGVLAAAEYRDTVRLEAGGWRITSRSIRPLG</sequence>
<dbReference type="SUPFAM" id="SSF54427">
    <property type="entry name" value="NTF2-like"/>
    <property type="match status" value="1"/>
</dbReference>
<proteinExistence type="predicted"/>
<dbReference type="Proteomes" id="UP000306628">
    <property type="component" value="Unassembled WGS sequence"/>
</dbReference>
<dbReference type="Gene3D" id="3.10.450.50">
    <property type="match status" value="1"/>
</dbReference>
<dbReference type="InterPro" id="IPR032710">
    <property type="entry name" value="NTF2-like_dom_sf"/>
</dbReference>
<evidence type="ECO:0000259" key="1">
    <source>
        <dbReference type="Pfam" id="PF13577"/>
    </source>
</evidence>
<feature type="domain" description="SnoaL-like" evidence="1">
    <location>
        <begin position="20"/>
        <end position="132"/>
    </location>
</feature>
<protein>
    <submittedName>
        <fullName evidence="2">Nuclear transport factor 2 family protein</fullName>
    </submittedName>
</protein>
<dbReference type="Pfam" id="PF13577">
    <property type="entry name" value="SnoaL_4"/>
    <property type="match status" value="1"/>
</dbReference>
<gene>
    <name evidence="2" type="ORF">ETD85_12035</name>
</gene>
<reference evidence="2 3" key="1">
    <citation type="submission" date="2019-05" db="EMBL/GenBank/DDBJ databases">
        <title>Draft genome sequence of Nonomuraea zeae DSM 100528.</title>
        <authorList>
            <person name="Saricaoglu S."/>
            <person name="Isik K."/>
        </authorList>
    </citation>
    <scope>NUCLEOTIDE SEQUENCE [LARGE SCALE GENOMIC DNA]</scope>
    <source>
        <strain evidence="2 3">DSM 100528</strain>
    </source>
</reference>
<evidence type="ECO:0000313" key="2">
    <source>
        <dbReference type="EMBL" id="TMR35950.1"/>
    </source>
</evidence>
<accession>A0A5S4HAP9</accession>
<comment type="caution">
    <text evidence="2">The sequence shown here is derived from an EMBL/GenBank/DDBJ whole genome shotgun (WGS) entry which is preliminary data.</text>
</comment>
<dbReference type="AlphaFoldDB" id="A0A5S4HAP9"/>